<feature type="domain" description="UBC core" evidence="4">
    <location>
        <begin position="647"/>
        <end position="811"/>
    </location>
</feature>
<dbReference type="SUPFAM" id="SSF54495">
    <property type="entry name" value="UBC-like"/>
    <property type="match status" value="1"/>
</dbReference>
<dbReference type="Pfam" id="PF23043">
    <property type="entry name" value="SH3-B_UBE2O"/>
    <property type="match status" value="1"/>
</dbReference>
<evidence type="ECO:0000256" key="3">
    <source>
        <dbReference type="SAM" id="MobiDB-lite"/>
    </source>
</evidence>
<dbReference type="CDD" id="cd23837">
    <property type="entry name" value="UBCc_UBE2O"/>
    <property type="match status" value="1"/>
</dbReference>
<accession>A0A3B6U3C1</accession>
<dbReference type="PANTHER" id="PTHR46116">
    <property type="entry name" value="(E3-INDEPENDENT) E2 UBIQUITIN-CONJUGATING ENZYME"/>
    <property type="match status" value="1"/>
</dbReference>
<dbReference type="Gramene" id="TraesCSU02G013600.1">
    <property type="protein sequence ID" value="TraesCSU02G013600.1"/>
    <property type="gene ID" value="TraesCSU02G013600"/>
</dbReference>
<dbReference type="Proteomes" id="UP000019116">
    <property type="component" value="Chromosome Un"/>
</dbReference>
<keyword evidence="1" id="KW-0808">Transferase</keyword>
<sequence>MNAVAEDAVASSTNIHQIQEGDLVRVGPNGDHGMVAHLPELYYTGQPLLPAATFRIFRVDGTMETAEARDITIIDRGYFRSGQFVVSASDIHGRVGVVTESNTTLDLVKVVSHGEPPVMAMSGVAPGCLRRVRELCLGDFVVSGSSRCPSSSAWCLTMAPSASFYPGLRVTSRADGFKYCRWLRGYWKPSRKVGTIAKVQMTGALVHWIASAHHGADQWLVQESAPPAYQDPADLTFFCSAYDCYWGPTRKLLQLDGRRRTRQRQPVEVEQPMSVASTRTTVDVLWQDGTSQSGVPSTALLPYQMTSEHEFFPGFYVVDGVAPAADAVAVVDDATEQTTEKKRVGVVRCVNSEDQTVGVSWLTEATEIDTLSAYDLALQPGPHVFYGRVVVRRPPSGCPPDDAAATDLSWVGHVVDLVDGRVQVKWADNTVSLVLPHEISIVTEQYFWELEAEMGGVGDDWVEVNSVDDECEDEDSANSAYNELQNPPERINVQGDIDSATEEDDDSVDEDDSAATKASRKGAIIEYMSQLGHQVLAQTMRYFGNRLLLSSLGSELAGATANEGANVAVTDGHHSTSNHDVIHAMAAALTSSDTCTNDDDCAERGKNIEQATGDEDQFRFPYFDVTHSPLDHHYIDNAGQGTSGGKRWVKAVQKEWKILENNNLPDTIYVRVFEDRMDLLRAVIVGASGTPYHDGLFFFDLHLPPSYPDMPPMVYYHSFGLRLNPNLYNSGTVCLSLLNTFGGEASEVWSPSTSSLLQAVVSIQGLILNDQPYYNEVGYQAPVDKPEGCRNALPYNENAYLLTLWTMLHLFCRPPCGFEGFIKDHFCRRGRFILRACEAYLRGCVVGMLDGDACATKGSKDDRSCSAGLRLALSNMLPKLVAALAEIGAEGCECDQFHELHDLLIGGDRVQRCSLNYQVH</sequence>
<dbReference type="OrthoDB" id="632608at2759"/>
<reference evidence="5" key="2">
    <citation type="submission" date="2018-10" db="UniProtKB">
        <authorList>
            <consortium name="EnsemblPlants"/>
        </authorList>
    </citation>
    <scope>IDENTIFICATION</scope>
</reference>
<dbReference type="GO" id="GO:0061631">
    <property type="term" value="F:ubiquitin conjugating enzyme activity"/>
    <property type="evidence" value="ECO:0000318"/>
    <property type="project" value="GO_Central"/>
</dbReference>
<feature type="region of interest" description="Disordered" evidence="3">
    <location>
        <begin position="473"/>
        <end position="492"/>
    </location>
</feature>
<dbReference type="PROSITE" id="PS50127">
    <property type="entry name" value="UBC_2"/>
    <property type="match status" value="1"/>
</dbReference>
<keyword evidence="6" id="KW-1185">Reference proteome</keyword>
<dbReference type="InterPro" id="IPR057735">
    <property type="entry name" value="UBE2O-like_tSH3-B"/>
</dbReference>
<evidence type="ECO:0000313" key="5">
    <source>
        <dbReference type="EnsemblPlants" id="TraesCSU02G013600.1"/>
    </source>
</evidence>
<dbReference type="InterPro" id="IPR000608">
    <property type="entry name" value="UBC"/>
</dbReference>
<protein>
    <recommendedName>
        <fullName evidence="4">UBC core domain-containing protein</fullName>
    </recommendedName>
</protein>
<name>A0A3B6U3C1_WHEAT</name>
<dbReference type="InterPro" id="IPR016135">
    <property type="entry name" value="UBQ-conjugating_enzyme/RWD"/>
</dbReference>
<dbReference type="PANTHER" id="PTHR46116:SF32">
    <property type="entry name" value="OS05G0153132 PROTEIN"/>
    <property type="match status" value="1"/>
</dbReference>
<proteinExistence type="predicted"/>
<dbReference type="InterPro" id="IPR057733">
    <property type="entry name" value="UBE2O-like_SH3-B"/>
</dbReference>
<organism evidence="5">
    <name type="scientific">Triticum aestivum</name>
    <name type="common">Wheat</name>
    <dbReference type="NCBI Taxonomy" id="4565"/>
    <lineage>
        <taxon>Eukaryota</taxon>
        <taxon>Viridiplantae</taxon>
        <taxon>Streptophyta</taxon>
        <taxon>Embryophyta</taxon>
        <taxon>Tracheophyta</taxon>
        <taxon>Spermatophyta</taxon>
        <taxon>Magnoliopsida</taxon>
        <taxon>Liliopsida</taxon>
        <taxon>Poales</taxon>
        <taxon>Poaceae</taxon>
        <taxon>BOP clade</taxon>
        <taxon>Pooideae</taxon>
        <taxon>Triticodae</taxon>
        <taxon>Triticeae</taxon>
        <taxon>Triticinae</taxon>
        <taxon>Triticum</taxon>
    </lineage>
</organism>
<dbReference type="Pfam" id="PF23044">
    <property type="entry name" value="SH3-C_UBE2O"/>
    <property type="match status" value="1"/>
</dbReference>
<evidence type="ECO:0000256" key="1">
    <source>
        <dbReference type="ARBA" id="ARBA00022679"/>
    </source>
</evidence>
<dbReference type="STRING" id="4565.A0A3B6U3C1"/>
<keyword evidence="2" id="KW-0833">Ubl conjugation pathway</keyword>
<dbReference type="Pfam" id="PF00179">
    <property type="entry name" value="UQ_con"/>
    <property type="match status" value="1"/>
</dbReference>
<dbReference type="SMART" id="SM00212">
    <property type="entry name" value="UBCc"/>
    <property type="match status" value="1"/>
</dbReference>
<dbReference type="Pfam" id="PF23046">
    <property type="entry name" value="tSH3-B_UBE2O"/>
    <property type="match status" value="1"/>
</dbReference>
<evidence type="ECO:0000256" key="2">
    <source>
        <dbReference type="ARBA" id="ARBA00022786"/>
    </source>
</evidence>
<evidence type="ECO:0000313" key="6">
    <source>
        <dbReference type="Proteomes" id="UP000019116"/>
    </source>
</evidence>
<dbReference type="EnsemblPlants" id="TraesCSU02G013600.1">
    <property type="protein sequence ID" value="TraesCSU02G013600.1"/>
    <property type="gene ID" value="TraesCSU02G013600"/>
</dbReference>
<dbReference type="InterPro" id="IPR057734">
    <property type="entry name" value="UBE2O-like_SH3-C"/>
</dbReference>
<reference evidence="5" key="1">
    <citation type="submission" date="2018-08" db="EMBL/GenBank/DDBJ databases">
        <authorList>
            <person name="Rossello M."/>
        </authorList>
    </citation>
    <scope>NUCLEOTIDE SEQUENCE [LARGE SCALE GENOMIC DNA]</scope>
    <source>
        <strain evidence="5">cv. Chinese Spring</strain>
    </source>
</reference>
<dbReference type="AlphaFoldDB" id="A0A3B6U3C1"/>
<dbReference type="Gene3D" id="3.10.110.10">
    <property type="entry name" value="Ubiquitin Conjugating Enzyme"/>
    <property type="match status" value="1"/>
</dbReference>
<dbReference type="SMR" id="A0A3B6U3C1"/>
<evidence type="ECO:0000259" key="4">
    <source>
        <dbReference type="PROSITE" id="PS50127"/>
    </source>
</evidence>